<dbReference type="PANTHER" id="PTHR10545">
    <property type="entry name" value="DIAMINE N-ACETYLTRANSFERASE"/>
    <property type="match status" value="1"/>
</dbReference>
<dbReference type="InterPro" id="IPR016181">
    <property type="entry name" value="Acyl_CoA_acyltransferase"/>
</dbReference>
<evidence type="ECO:0000256" key="1">
    <source>
        <dbReference type="ARBA" id="ARBA00022679"/>
    </source>
</evidence>
<keyword evidence="5" id="KW-1185">Reference proteome</keyword>
<dbReference type="EMBL" id="JAIHOM010000097">
    <property type="protein sequence ID" value="MCW6037910.1"/>
    <property type="molecule type" value="Genomic_DNA"/>
</dbReference>
<dbReference type="Proteomes" id="UP001526426">
    <property type="component" value="Unassembled WGS sequence"/>
</dbReference>
<dbReference type="InterPro" id="IPR000182">
    <property type="entry name" value="GNAT_dom"/>
</dbReference>
<organism evidence="4 5">
    <name type="scientific">Spirulina subsalsa FACHB-351</name>
    <dbReference type="NCBI Taxonomy" id="234711"/>
    <lineage>
        <taxon>Bacteria</taxon>
        <taxon>Bacillati</taxon>
        <taxon>Cyanobacteriota</taxon>
        <taxon>Cyanophyceae</taxon>
        <taxon>Spirulinales</taxon>
        <taxon>Spirulinaceae</taxon>
        <taxon>Spirulina</taxon>
    </lineage>
</organism>
<evidence type="ECO:0000313" key="4">
    <source>
        <dbReference type="EMBL" id="MCW6037910.1"/>
    </source>
</evidence>
<proteinExistence type="predicted"/>
<protein>
    <submittedName>
        <fullName evidence="4">GNAT family N-acetyltransferase</fullName>
    </submittedName>
</protein>
<evidence type="ECO:0000256" key="2">
    <source>
        <dbReference type="ARBA" id="ARBA00023315"/>
    </source>
</evidence>
<reference evidence="4 5" key="1">
    <citation type="submission" date="2021-08" db="EMBL/GenBank/DDBJ databases">
        <title>Draft genome sequence of Spirulina subsalsa with high tolerance to salinity and hype-accumulation of phycocyanin.</title>
        <authorList>
            <person name="Pei H."/>
            <person name="Jiang L."/>
        </authorList>
    </citation>
    <scope>NUCLEOTIDE SEQUENCE [LARGE SCALE GENOMIC DNA]</scope>
    <source>
        <strain evidence="4 5">FACHB-351</strain>
    </source>
</reference>
<evidence type="ECO:0000259" key="3">
    <source>
        <dbReference type="PROSITE" id="PS51186"/>
    </source>
</evidence>
<keyword evidence="2" id="KW-0012">Acyltransferase</keyword>
<dbReference type="PANTHER" id="PTHR10545:SF29">
    <property type="entry name" value="GH14572P-RELATED"/>
    <property type="match status" value="1"/>
</dbReference>
<feature type="domain" description="N-acetyltransferase" evidence="3">
    <location>
        <begin position="4"/>
        <end position="161"/>
    </location>
</feature>
<dbReference type="InterPro" id="IPR051016">
    <property type="entry name" value="Diverse_Substrate_AcTransf"/>
</dbReference>
<dbReference type="Gene3D" id="3.40.630.30">
    <property type="match status" value="1"/>
</dbReference>
<dbReference type="CDD" id="cd04301">
    <property type="entry name" value="NAT_SF"/>
    <property type="match status" value="1"/>
</dbReference>
<gene>
    <name evidence="4" type="ORF">K4A83_16750</name>
</gene>
<accession>A0ABT3L8S2</accession>
<name>A0ABT3L8S2_9CYAN</name>
<dbReference type="SUPFAM" id="SSF55729">
    <property type="entry name" value="Acyl-CoA N-acyltransferases (Nat)"/>
    <property type="match status" value="1"/>
</dbReference>
<sequence>MIPLNIRPGTSADVPVIFSLIRALAEYEQLSHEVVGSEEALGEHLFGDRPYGETLLAEWEGKVVGFALFFPNYSTFLTQPGIYLEDLFILPDYRRQGIGTALLRAVAQLAAQRGAGRLEWSVLNWNESAIAFYRKMGAQVLPDWRICRVTGDALRSNQGVDTPRPKGTRILGSQTRHNLAGLLQPG</sequence>
<evidence type="ECO:0000313" key="5">
    <source>
        <dbReference type="Proteomes" id="UP001526426"/>
    </source>
</evidence>
<comment type="caution">
    <text evidence="4">The sequence shown here is derived from an EMBL/GenBank/DDBJ whole genome shotgun (WGS) entry which is preliminary data.</text>
</comment>
<dbReference type="PROSITE" id="PS51186">
    <property type="entry name" value="GNAT"/>
    <property type="match status" value="1"/>
</dbReference>
<keyword evidence="1" id="KW-0808">Transferase</keyword>
<dbReference type="Pfam" id="PF00583">
    <property type="entry name" value="Acetyltransf_1"/>
    <property type="match status" value="1"/>
</dbReference>